<proteinExistence type="predicted"/>
<name>A0AC34RIH3_9BILA</name>
<protein>
    <submittedName>
        <fullName evidence="2">Potassium channel domain-containing protein</fullName>
    </submittedName>
</protein>
<dbReference type="Proteomes" id="UP000887576">
    <property type="component" value="Unplaced"/>
</dbReference>
<evidence type="ECO:0000313" key="2">
    <source>
        <dbReference type="WBParaSite" id="JU765_v2.g7183.t1"/>
    </source>
</evidence>
<reference evidence="2" key="1">
    <citation type="submission" date="2022-11" db="UniProtKB">
        <authorList>
            <consortium name="WormBaseParasite"/>
        </authorList>
    </citation>
    <scope>IDENTIFICATION</scope>
</reference>
<sequence>MPVLFNKQKRLPKRPSQSHFGQNSSLHDTGPHAFHRADSNTSKRTFHSTNSGGTNTVLHKTPSAGLRSVTDSLKKKEIKGCWNKFKAGIKDFYKRRHIKYLLPLIVVMFYMLVGAIMFYWLESNTDHENTFKRNQNFQRERTLLLKRMEEILRDKAAENPDKRKAFIEEAVDNFHKEMEIDFGLEPQWNLMTAMYFAGTLFTTIGYGDVACSTAVGRVMTVVYGLIGIPIMLMTLNHMGKFLYKSINEMLDFLSKKTSCCFQFFKKKKPDQVAKMEQGEATSVNSKNLNGIVEKTRRVSFDLRHASEDMTLDQLSLDLEVAGTQGEASDDGVFNDDEGNLEDGQNFEMVDQQNVQNMPVTVALFITIGWIFFCAALFKLWEDWTYAESWYFMFISMSTIGLGDVAVKRRDMMVLCFVFVIIGLSLVSMCINVIQQALEDLYKRLLMKLLMDYQATLSKDGDHKGASMGMMKMWGRSKTAKYLMPMLSADTRRHVMNQIQEEAKENGVELPPIFEDLDEKTGMPKILAAVEIMKTTDEPERMSLIVNDIVKQSDPRKISIRTRTPLPTVVFYEADVQTETVSLTENSSQTITTDSLDSGIQTEESESPSLNSQEVQTDSLIGVVEETQTPVVEMINTEMMTLVPSTMGMEIQTDRILTMEENLQTNIVDYLDNEVQTDKVPHKSRKSQTEIAEFASTAVQTEHVEEEEPEAARSPRARKRIRRILRRKSSNRRNSHGDHLGQEEDEDEDNTGGSYESLDWDPVDGLHAERQKPVKDLKRLFDSFKQQK</sequence>
<accession>A0AC34RIH3</accession>
<dbReference type="WBParaSite" id="JU765_v2.g7183.t1">
    <property type="protein sequence ID" value="JU765_v2.g7183.t1"/>
    <property type="gene ID" value="JU765_v2.g7183"/>
</dbReference>
<organism evidence="1 2">
    <name type="scientific">Panagrolaimus sp. JU765</name>
    <dbReference type="NCBI Taxonomy" id="591449"/>
    <lineage>
        <taxon>Eukaryota</taxon>
        <taxon>Metazoa</taxon>
        <taxon>Ecdysozoa</taxon>
        <taxon>Nematoda</taxon>
        <taxon>Chromadorea</taxon>
        <taxon>Rhabditida</taxon>
        <taxon>Tylenchina</taxon>
        <taxon>Panagrolaimomorpha</taxon>
        <taxon>Panagrolaimoidea</taxon>
        <taxon>Panagrolaimidae</taxon>
        <taxon>Panagrolaimus</taxon>
    </lineage>
</organism>
<evidence type="ECO:0000313" key="1">
    <source>
        <dbReference type="Proteomes" id="UP000887576"/>
    </source>
</evidence>